<protein>
    <submittedName>
        <fullName evidence="1">Rho-type GTPase-activating protein 1</fullName>
    </submittedName>
</protein>
<evidence type="ECO:0000313" key="1">
    <source>
        <dbReference type="EMBL" id="CAH6720640.1"/>
    </source>
</evidence>
<gene>
    <name evidence="1" type="ORF">CLIB1444_04S04632</name>
</gene>
<keyword evidence="2" id="KW-1185">Reference proteome</keyword>
<dbReference type="Proteomes" id="UP001152531">
    <property type="component" value="Unassembled WGS sequence"/>
</dbReference>
<sequence>MSQDISIHENDVEEHIQNCKKCNLPIYEGHAYELGDDRWHINCFECSKCNSSLGCNSNFLVLGNGNLICSNCSYNCKQCGKKIDDLAILTGDQAYCSSCFKCRACKQKIEDLRYARTSKGLFCMSCHEKLMAKKKKYDMKKKQLQMLKNERDKENLPGKFNSNPSSATNSAVSTPNLDDDERPLNNYVNVNKSKSSNISSSNDLYDLYERSRSPTPKLFSKALEESRSSSVLSKDKDLPTTPLLNTPLMNNQNLDTPILNNSFSANNGSNLNGSAMSSAKGGNYDGNFEGSNFEDGRKSLDPNHQKVIHPQPRKPMERELSIEEINDSDEELTQKLPLTPKKQQLFDDFLQPAVTLQPDQSNSPTSISHTKFQGKNLLILSPNQRDGAKSPSDEINRNSLFIDERPKSNCPSPMAKANRHARVVEDDVDKYSSEEELLEPGLATPKRQNTSNNHILSPPPKVPLPSVPSSTPKEEKLSISDQYYLDAVNGQEDLLNGLGLEGIEFNDNDNKIRRNSNHSIKRPTPSVTNLEEDYDSSVHATPDSIGRKQSIIKTPRLTLRHKRSTSGGSNNGIKLNFFKKDDKGHSRHVSDGSINNFTSLITPPIFQTQHNRSSSDTSVIPNLPNHSRTGSQTDHMDLKSMRLEVNYLDSTKKTLMADIRKLQEDRGKLNNEIDGLKQKYQEELSKLNKITKEVTELQRVNERNEQKEKLDTKEKVEEITHHQSNSSSSLVAVPEADEIETQKATKLKFWRRAKIGFNGVNGTGMSSSVSNNHLALPQSSLSQTSPNHKANMTKSRSTNLLDTFLNGGSNGTVSDDDVPLFQSSIERRCKFENTEIPLIISRCLQEVEKRGLDMEGIYRISGGNSTIQSIELAFSNINPKIKDEKSFNKLNDTLDCDINAVTSALKRYLRKIPDPLIPYDLYVDFINLNSINDETKKVNDFKSLLTTKLPNSNKSVLLELCRHLELVNSFSNVNRMNYKNLSVVFAPTIARDESGQREMMDMGSRNDVTEFLFVNYDRIFH</sequence>
<accession>A0ACA9Y6J4</accession>
<comment type="caution">
    <text evidence="1">The sequence shown here is derived from an EMBL/GenBank/DDBJ whole genome shotgun (WGS) entry which is preliminary data.</text>
</comment>
<organism evidence="1 2">
    <name type="scientific">[Candida] jaroonii</name>
    <dbReference type="NCBI Taxonomy" id="467808"/>
    <lineage>
        <taxon>Eukaryota</taxon>
        <taxon>Fungi</taxon>
        <taxon>Dikarya</taxon>
        <taxon>Ascomycota</taxon>
        <taxon>Saccharomycotina</taxon>
        <taxon>Pichiomycetes</taxon>
        <taxon>Debaryomycetaceae</taxon>
        <taxon>Yamadazyma</taxon>
    </lineage>
</organism>
<dbReference type="EMBL" id="CALSDN010000004">
    <property type="protein sequence ID" value="CAH6720640.1"/>
    <property type="molecule type" value="Genomic_DNA"/>
</dbReference>
<name>A0ACA9Y6J4_9ASCO</name>
<evidence type="ECO:0000313" key="2">
    <source>
        <dbReference type="Proteomes" id="UP001152531"/>
    </source>
</evidence>
<reference evidence="1" key="1">
    <citation type="submission" date="2022-06" db="EMBL/GenBank/DDBJ databases">
        <authorList>
            <person name="Legras J.-L."/>
            <person name="Devillers H."/>
            <person name="Grondin C."/>
        </authorList>
    </citation>
    <scope>NUCLEOTIDE SEQUENCE</scope>
    <source>
        <strain evidence="1">CLIB 1444</strain>
    </source>
</reference>
<proteinExistence type="predicted"/>